<dbReference type="InterPro" id="IPR012677">
    <property type="entry name" value="Nucleotide-bd_a/b_plait_sf"/>
</dbReference>
<feature type="compositionally biased region" description="Basic and acidic residues" evidence="14">
    <location>
        <begin position="1229"/>
        <end position="1242"/>
    </location>
</feature>
<evidence type="ECO:0000256" key="9">
    <source>
        <dbReference type="ARBA" id="ARBA00023163"/>
    </source>
</evidence>
<dbReference type="InterPro" id="IPR034261">
    <property type="entry name" value="CNOT4_RRM"/>
</dbReference>
<feature type="compositionally biased region" description="Low complexity" evidence="14">
    <location>
        <begin position="297"/>
        <end position="307"/>
    </location>
</feature>
<evidence type="ECO:0000313" key="17">
    <source>
        <dbReference type="EMBL" id="RDL36508.1"/>
    </source>
</evidence>
<keyword evidence="3" id="KW-0479">Metal-binding</keyword>
<evidence type="ECO:0000256" key="8">
    <source>
        <dbReference type="ARBA" id="ARBA00023054"/>
    </source>
</evidence>
<dbReference type="InterPro" id="IPR013083">
    <property type="entry name" value="Znf_RING/FYVE/PHD"/>
</dbReference>
<feature type="domain" description="RRM" evidence="16">
    <location>
        <begin position="120"/>
        <end position="208"/>
    </location>
</feature>
<dbReference type="SUPFAM" id="SSF54928">
    <property type="entry name" value="RNA-binding domain, RBD"/>
    <property type="match status" value="1"/>
</dbReference>
<feature type="compositionally biased region" description="Basic residues" evidence="14">
    <location>
        <begin position="1173"/>
        <end position="1182"/>
    </location>
</feature>
<dbReference type="GO" id="GO:0016567">
    <property type="term" value="P:protein ubiquitination"/>
    <property type="evidence" value="ECO:0007669"/>
    <property type="project" value="TreeGrafter"/>
</dbReference>
<evidence type="ECO:0000256" key="12">
    <source>
        <dbReference type="PROSITE-ProRule" id="PRU00176"/>
    </source>
</evidence>
<dbReference type="InterPro" id="IPR003954">
    <property type="entry name" value="RRM_euk-type"/>
</dbReference>
<dbReference type="CDD" id="cd16618">
    <property type="entry name" value="mRING-HC-C4C4_CNOT4"/>
    <property type="match status" value="1"/>
</dbReference>
<evidence type="ECO:0000259" key="15">
    <source>
        <dbReference type="PROSITE" id="PS50089"/>
    </source>
</evidence>
<evidence type="ECO:0000313" key="18">
    <source>
        <dbReference type="Proteomes" id="UP000254866"/>
    </source>
</evidence>
<evidence type="ECO:0000256" key="3">
    <source>
        <dbReference type="ARBA" id="ARBA00022723"/>
    </source>
</evidence>
<feature type="compositionally biased region" description="Polar residues" evidence="14">
    <location>
        <begin position="861"/>
        <end position="875"/>
    </location>
</feature>
<reference evidence="17 18" key="1">
    <citation type="journal article" date="2018" name="IMA Fungus">
        <title>IMA Genome-F 9: Draft genome sequence of Annulohypoxylon stygium, Aspergillus mulundensis, Berkeleyomyces basicola (syn. Thielaviopsis basicola), Ceratocystis smalleyi, two Cercospora beticola strains, Coleophoma cylindrospora, Fusarium fracticaudum, Phialophora cf. hyalina, and Morchella septimelata.</title>
        <authorList>
            <person name="Wingfield B.D."/>
            <person name="Bills G.F."/>
            <person name="Dong Y."/>
            <person name="Huang W."/>
            <person name="Nel W.J."/>
            <person name="Swalarsk-Parry B.S."/>
            <person name="Vaghefi N."/>
            <person name="Wilken P.M."/>
            <person name="An Z."/>
            <person name="de Beer Z.W."/>
            <person name="De Vos L."/>
            <person name="Chen L."/>
            <person name="Duong T.A."/>
            <person name="Gao Y."/>
            <person name="Hammerbacher A."/>
            <person name="Kikkert J.R."/>
            <person name="Li Y."/>
            <person name="Li H."/>
            <person name="Li K."/>
            <person name="Li Q."/>
            <person name="Liu X."/>
            <person name="Ma X."/>
            <person name="Naidoo K."/>
            <person name="Pethybridge S.J."/>
            <person name="Sun J."/>
            <person name="Steenkamp E.T."/>
            <person name="van der Nest M.A."/>
            <person name="van Wyk S."/>
            <person name="Wingfield M.J."/>
            <person name="Xiong C."/>
            <person name="Yue Q."/>
            <person name="Zhang X."/>
        </authorList>
    </citation>
    <scope>NUCLEOTIDE SEQUENCE [LARGE SCALE GENOMIC DNA]</scope>
    <source>
        <strain evidence="17 18">BP 5553</strain>
    </source>
</reference>
<comment type="caution">
    <text evidence="17">The sequence shown here is derived from an EMBL/GenBank/DDBJ whole genome shotgun (WGS) entry which is preliminary data.</text>
</comment>
<dbReference type="GO" id="GO:0003723">
    <property type="term" value="F:RNA binding"/>
    <property type="evidence" value="ECO:0007669"/>
    <property type="project" value="UniProtKB-UniRule"/>
</dbReference>
<dbReference type="Pfam" id="PF14570">
    <property type="entry name" value="zf-RING_4"/>
    <property type="match status" value="1"/>
</dbReference>
<keyword evidence="10" id="KW-0539">Nucleus</keyword>
<feature type="region of interest" description="Disordered" evidence="14">
    <location>
        <begin position="856"/>
        <end position="875"/>
    </location>
</feature>
<feature type="compositionally biased region" description="Polar residues" evidence="14">
    <location>
        <begin position="322"/>
        <end position="332"/>
    </location>
</feature>
<evidence type="ECO:0000259" key="16">
    <source>
        <dbReference type="PROSITE" id="PS50102"/>
    </source>
</evidence>
<feature type="compositionally biased region" description="Polar residues" evidence="14">
    <location>
        <begin position="361"/>
        <end position="376"/>
    </location>
</feature>
<dbReference type="CDD" id="cd12438">
    <property type="entry name" value="RRM_CNOT4"/>
    <property type="match status" value="1"/>
</dbReference>
<evidence type="ECO:0000256" key="10">
    <source>
        <dbReference type="ARBA" id="ARBA00023242"/>
    </source>
</evidence>
<feature type="compositionally biased region" description="Polar residues" evidence="14">
    <location>
        <begin position="565"/>
        <end position="586"/>
    </location>
</feature>
<keyword evidence="5" id="KW-0862">Zinc</keyword>
<dbReference type="Gene3D" id="3.30.40.10">
    <property type="entry name" value="Zinc/RING finger domain, C3HC4 (zinc finger)"/>
    <property type="match status" value="1"/>
</dbReference>
<evidence type="ECO:0000256" key="14">
    <source>
        <dbReference type="SAM" id="MobiDB-lite"/>
    </source>
</evidence>
<keyword evidence="7" id="KW-0805">Transcription regulation</keyword>
<evidence type="ECO:0000256" key="7">
    <source>
        <dbReference type="ARBA" id="ARBA00023015"/>
    </source>
</evidence>
<name>A0A370TLV6_9HELO</name>
<dbReference type="PROSITE" id="PS50102">
    <property type="entry name" value="RRM"/>
    <property type="match status" value="1"/>
</dbReference>
<dbReference type="InterPro" id="IPR039515">
    <property type="entry name" value="NOT4_mRING-HC-C4C4"/>
</dbReference>
<evidence type="ECO:0000256" key="13">
    <source>
        <dbReference type="SAM" id="Coils"/>
    </source>
</evidence>
<feature type="region of interest" description="Disordered" evidence="14">
    <location>
        <begin position="722"/>
        <end position="787"/>
    </location>
</feature>
<dbReference type="EMBL" id="NPIC01000004">
    <property type="protein sequence ID" value="RDL36508.1"/>
    <property type="molecule type" value="Genomic_DNA"/>
</dbReference>
<feature type="region of interest" description="Disordered" evidence="14">
    <location>
        <begin position="820"/>
        <end position="846"/>
    </location>
</feature>
<evidence type="ECO:0000256" key="4">
    <source>
        <dbReference type="ARBA" id="ARBA00022771"/>
    </source>
</evidence>
<sequence>MAPQDSFIDEDDDSCPLCVEEFDLSDKNFRPCPCGYQVCQFCFNNIKNNMNGLCPACRRPYDEKTIEWKVVTPEEIAQFKANIQKNAKKKAEQRQKEAQKREVESLNRKHLSGLRVVQKNLVYVVGLSPAIRDDEILQTLRGDKYFGQYGKIIKIVVSKSKQGDPTQSSQGLGVYVTFARKDDAARCIAAVNGSQNGDRILRAQLGTTKYCSAYLRNETCTNKQCMFLHEPGDNDDSYSRQDLSSINSVNTQRPLPAMASSSRQAATVAAPLQQVQPVTAAAQSMNRESSKDGSDSGDGSALPSSASWANRGIQQRSRRGSHATSGAASSPAVSHAMPATVEVAEESAVLDQEPESEIQDPASSSDVAASNESPRPQRNLILVDLLKSINSPSLSFPLRNTTEDSPLSSTFPPLFDDHGGEKRRARKHQEEEARLHIDQESQNELRSVAEPAEEEEPESGSLQLGGEPEDRDGGREVPQGFQRRPSAQLPIQRTNNGPVGPGVGNFPRNLNNLTSINGRTLTPQQQQQLLLLNSSQPQSSFMDQFTPGLGSQLSQSSGLFQQQGHNRQSSRYSFANEGASGSSIKPSANPKLMAQQASMMPSTSHAQTGNQFYGSSIQGPPPGLKSTGTPPIGGGMFGQNHAFGGSMGGGPGFGGIAKDSNSEMLRDMLRSRGTAGGGQSHDTGKREFMFPSFLQQYPSASSTPAPASGLLASLYGPQTGAFHDFGQKQKKKGKKHRHANTSSSGGGGLVDLADPSILQARMQHQQQSNAGVGQGLFGSQAQDDQGLPSLDEATLSVDALVADSTTDDFGPHILASYDAVGSRSSTPSVPPGFDTPHAHPPPPTQQEALGKLASKIVPTSAPFTPSRTSSFIPRTATPLSNVSLPEGAPSENTALAISASASQAKQDVKALATDTGLSKTIVSQSTQALQSEDFPALDSAGAKLKAPATPTSSKSQPVKPATTVTSKNTTTTTLPGNMSAPPSGPKGDKRPMPGILNISVPTKTVAKATIAPDTPTKTSVSSSAFPPLPPSTPSATSVQSTLSRNVPKTLRLVPVKPEAAAGGSGTPSSVTSTFPPGLLPSRQPSLASVSRQERPGTPTSEAVSDNASITTASLSRANSPPPNKIGSAPVRMTTKSKQKKQRREAQKEKEKEFDAAVAATKVEPEVEIAPIMGRKKKQKKERSIHSAAGGSTPVASRPASPSPPIPEKHKQTIEPEVELNKPAAKAKGKGKESGKAKAKTETEPQPAQPEKEEVAAPKPPSLPMPAAVYEQLNIDSELPDPSQLAFFKNLSTPTRTPNPNFETEMPSMMHKLTITSEDRESLLAGLPVRKNKGLWYRIMLTPNGDYVRYLSPEEEERYLQLQEKVSQQTSPTAFVSTKHHANNGFTLIGGRAVPNGPPSYFPPPKGSTAPLDPVSKLQRDEALSYINQYVLPSLSTNSQLEKALNANALDAEMFRSTDHLNFSWGNDPHASDNSSGLPPQEGILAATGLEGMASNFAGDDGGRPLGNVSLLSLSDAESAMQTARKESDSVEKKLLAVMKRNRRLVLGSSGI</sequence>
<dbReference type="FunFam" id="3.30.40.10:FF:000006">
    <property type="entry name" value="CCR4-NOT transcription complex subunit 4"/>
    <property type="match status" value="1"/>
</dbReference>
<gene>
    <name evidence="17" type="ORF">BP5553_05860</name>
</gene>
<evidence type="ECO:0000256" key="2">
    <source>
        <dbReference type="ARBA" id="ARBA00022491"/>
    </source>
</evidence>
<dbReference type="GO" id="GO:0030015">
    <property type="term" value="C:CCR4-NOT core complex"/>
    <property type="evidence" value="ECO:0007669"/>
    <property type="project" value="UniProtKB-ARBA"/>
</dbReference>
<dbReference type="GO" id="GO:0000956">
    <property type="term" value="P:nuclear-transcribed mRNA catabolic process"/>
    <property type="evidence" value="ECO:0007669"/>
    <property type="project" value="UniProtKB-ARBA"/>
</dbReference>
<dbReference type="Gene3D" id="3.30.70.330">
    <property type="match status" value="1"/>
</dbReference>
<dbReference type="OrthoDB" id="1923159at2759"/>
<dbReference type="GeneID" id="43598709"/>
<dbReference type="RefSeq" id="XP_031869164.1">
    <property type="nucleotide sequence ID" value="XM_032014483.1"/>
</dbReference>
<dbReference type="InterPro" id="IPR039780">
    <property type="entry name" value="Mot2"/>
</dbReference>
<dbReference type="SMART" id="SM00361">
    <property type="entry name" value="RRM_1"/>
    <property type="match status" value="1"/>
</dbReference>
<dbReference type="FunFam" id="3.30.70.330:FF:000257">
    <property type="entry name" value="CCR4-NOT core complex subunit Not4"/>
    <property type="match status" value="1"/>
</dbReference>
<feature type="region of interest" description="Disordered" evidence="14">
    <location>
        <begin position="278"/>
        <end position="376"/>
    </location>
</feature>
<evidence type="ECO:0000256" key="11">
    <source>
        <dbReference type="PROSITE-ProRule" id="PRU00175"/>
    </source>
</evidence>
<feature type="region of interest" description="Disordered" evidence="14">
    <location>
        <begin position="396"/>
        <end position="504"/>
    </location>
</feature>
<feature type="compositionally biased region" description="Low complexity" evidence="14">
    <location>
        <begin position="548"/>
        <end position="564"/>
    </location>
</feature>
<comment type="subcellular location">
    <subcellularLocation>
        <location evidence="1">Nucleus</location>
    </subcellularLocation>
</comment>
<dbReference type="SUPFAM" id="SSF57850">
    <property type="entry name" value="RING/U-box"/>
    <property type="match status" value="1"/>
</dbReference>
<feature type="region of interest" description="Disordered" evidence="14">
    <location>
        <begin position="548"/>
        <end position="588"/>
    </location>
</feature>
<feature type="compositionally biased region" description="Polar residues" evidence="14">
    <location>
        <begin position="1097"/>
        <end position="1118"/>
    </location>
</feature>
<proteinExistence type="predicted"/>
<feature type="compositionally biased region" description="Basic and acidic residues" evidence="14">
    <location>
        <begin position="1143"/>
        <end position="1154"/>
    </location>
</feature>
<dbReference type="Proteomes" id="UP000254866">
    <property type="component" value="Unassembled WGS sequence"/>
</dbReference>
<evidence type="ECO:0000256" key="1">
    <source>
        <dbReference type="ARBA" id="ARBA00004123"/>
    </source>
</evidence>
<dbReference type="InterPro" id="IPR035979">
    <property type="entry name" value="RBD_domain_sf"/>
</dbReference>
<feature type="compositionally biased region" description="Polar residues" evidence="14">
    <location>
        <begin position="762"/>
        <end position="783"/>
    </location>
</feature>
<feature type="region of interest" description="Disordered" evidence="14">
    <location>
        <begin position="940"/>
        <end position="1262"/>
    </location>
</feature>
<evidence type="ECO:0000256" key="6">
    <source>
        <dbReference type="ARBA" id="ARBA00022884"/>
    </source>
</evidence>
<organism evidence="17 18">
    <name type="scientific">Venustampulla echinocandica</name>
    <dbReference type="NCBI Taxonomy" id="2656787"/>
    <lineage>
        <taxon>Eukaryota</taxon>
        <taxon>Fungi</taxon>
        <taxon>Dikarya</taxon>
        <taxon>Ascomycota</taxon>
        <taxon>Pezizomycotina</taxon>
        <taxon>Leotiomycetes</taxon>
        <taxon>Helotiales</taxon>
        <taxon>Pleuroascaceae</taxon>
        <taxon>Venustampulla</taxon>
    </lineage>
</organism>
<feature type="compositionally biased region" description="Basic and acidic residues" evidence="14">
    <location>
        <begin position="415"/>
        <end position="439"/>
    </location>
</feature>
<feature type="compositionally biased region" description="Basic residues" evidence="14">
    <location>
        <begin position="728"/>
        <end position="739"/>
    </location>
</feature>
<keyword evidence="6 12" id="KW-0694">RNA-binding</keyword>
<dbReference type="PROSITE" id="PS50089">
    <property type="entry name" value="ZF_RING_2"/>
    <property type="match status" value="1"/>
</dbReference>
<dbReference type="GO" id="GO:0061630">
    <property type="term" value="F:ubiquitin protein ligase activity"/>
    <property type="evidence" value="ECO:0007669"/>
    <property type="project" value="UniProtKB-ARBA"/>
</dbReference>
<dbReference type="GO" id="GO:0008270">
    <property type="term" value="F:zinc ion binding"/>
    <property type="evidence" value="ECO:0007669"/>
    <property type="project" value="UniProtKB-KW"/>
</dbReference>
<feature type="domain" description="RING-type" evidence="15">
    <location>
        <begin position="15"/>
        <end position="58"/>
    </location>
</feature>
<dbReference type="STRING" id="2656787.A0A370TLV6"/>
<feature type="compositionally biased region" description="Polar residues" evidence="14">
    <location>
        <begin position="601"/>
        <end position="618"/>
    </location>
</feature>
<keyword evidence="8 13" id="KW-0175">Coiled coil</keyword>
<feature type="region of interest" description="Disordered" evidence="14">
    <location>
        <begin position="601"/>
        <end position="625"/>
    </location>
</feature>
<dbReference type="InterPro" id="IPR001841">
    <property type="entry name" value="Znf_RING"/>
</dbReference>
<feature type="compositionally biased region" description="Polar residues" evidence="14">
    <location>
        <begin position="396"/>
        <end position="411"/>
    </location>
</feature>
<keyword evidence="9" id="KW-0804">Transcription</keyword>
<dbReference type="PANTHER" id="PTHR12603:SF0">
    <property type="entry name" value="CCR4-NOT TRANSCRIPTION COMPLEX SUBUNIT 4"/>
    <property type="match status" value="1"/>
</dbReference>
<keyword evidence="4 11" id="KW-0863">Zinc-finger</keyword>
<dbReference type="InterPro" id="IPR000504">
    <property type="entry name" value="RRM_dom"/>
</dbReference>
<feature type="compositionally biased region" description="Low complexity" evidence="14">
    <location>
        <begin position="1066"/>
        <end position="1076"/>
    </location>
</feature>
<protein>
    <submittedName>
        <fullName evidence="17">RING protein</fullName>
    </submittedName>
</protein>
<dbReference type="GO" id="GO:0005634">
    <property type="term" value="C:nucleus"/>
    <property type="evidence" value="ECO:0007669"/>
    <property type="project" value="UniProtKB-SubCell"/>
</dbReference>
<dbReference type="Pfam" id="PF00076">
    <property type="entry name" value="RRM_1"/>
    <property type="match status" value="1"/>
</dbReference>
<dbReference type="GO" id="GO:0010557">
    <property type="term" value="P:positive regulation of macromolecule biosynthetic process"/>
    <property type="evidence" value="ECO:0007669"/>
    <property type="project" value="UniProtKB-ARBA"/>
</dbReference>
<keyword evidence="18" id="KW-1185">Reference proteome</keyword>
<evidence type="ECO:0000256" key="5">
    <source>
        <dbReference type="ARBA" id="ARBA00022833"/>
    </source>
</evidence>
<dbReference type="PANTHER" id="PTHR12603">
    <property type="entry name" value="CCR4-NOT TRANSCRIPTION COMPLEX RELATED"/>
    <property type="match status" value="1"/>
</dbReference>
<accession>A0A370TLV6</accession>
<dbReference type="GO" id="GO:0051254">
    <property type="term" value="P:positive regulation of RNA metabolic process"/>
    <property type="evidence" value="ECO:0007669"/>
    <property type="project" value="UniProtKB-ARBA"/>
</dbReference>
<feature type="compositionally biased region" description="Low complexity" evidence="14">
    <location>
        <begin position="962"/>
        <end position="973"/>
    </location>
</feature>
<feature type="coiled-coil region" evidence="13">
    <location>
        <begin position="81"/>
        <end position="109"/>
    </location>
</feature>
<feature type="compositionally biased region" description="Polar residues" evidence="14">
    <location>
        <begin position="278"/>
        <end position="287"/>
    </location>
</feature>
<keyword evidence="2" id="KW-0678">Repressor</keyword>